<comment type="caution">
    <text evidence="2">The sequence shown here is derived from an EMBL/GenBank/DDBJ whole genome shotgun (WGS) entry which is preliminary data.</text>
</comment>
<proteinExistence type="predicted"/>
<sequence>MNIMQASASPPSVPPVGNEMTSDSNDVPMIEASGKELGTAPTTDVNEPASNKTSRLDEICAQMKTTLSELRDPLRAMFLKCELMSPLQCDRFDEKI</sequence>
<accession>A0A0L6UVK4</accession>
<reference evidence="2 3" key="1">
    <citation type="submission" date="2015-08" db="EMBL/GenBank/DDBJ databases">
        <title>Next Generation Sequencing and Analysis of the Genome of Puccinia sorghi L Schw, the Causal Agent of Maize Common Rust.</title>
        <authorList>
            <person name="Rochi L."/>
            <person name="Burguener G."/>
            <person name="Darino M."/>
            <person name="Turjanski A."/>
            <person name="Kreff E."/>
            <person name="Dieguez M.J."/>
            <person name="Sacco F."/>
        </authorList>
    </citation>
    <scope>NUCLEOTIDE SEQUENCE [LARGE SCALE GENOMIC DNA]</scope>
    <source>
        <strain evidence="2 3">RO10H11247</strain>
    </source>
</reference>
<dbReference type="Proteomes" id="UP000037035">
    <property type="component" value="Unassembled WGS sequence"/>
</dbReference>
<dbReference type="STRING" id="27349.A0A0L6UVK4"/>
<feature type="compositionally biased region" description="Low complexity" evidence="1">
    <location>
        <begin position="1"/>
        <end position="10"/>
    </location>
</feature>
<feature type="region of interest" description="Disordered" evidence="1">
    <location>
        <begin position="35"/>
        <end position="54"/>
    </location>
</feature>
<feature type="compositionally biased region" description="Polar residues" evidence="1">
    <location>
        <begin position="40"/>
        <end position="53"/>
    </location>
</feature>
<dbReference type="AlphaFoldDB" id="A0A0L6UVK4"/>
<evidence type="ECO:0000256" key="1">
    <source>
        <dbReference type="SAM" id="MobiDB-lite"/>
    </source>
</evidence>
<dbReference type="VEuPathDB" id="FungiDB:VP01_3628g2"/>
<dbReference type="EMBL" id="LAVV01008644">
    <property type="protein sequence ID" value="KNZ52287.1"/>
    <property type="molecule type" value="Genomic_DNA"/>
</dbReference>
<organism evidence="2 3">
    <name type="scientific">Puccinia sorghi</name>
    <dbReference type="NCBI Taxonomy" id="27349"/>
    <lineage>
        <taxon>Eukaryota</taxon>
        <taxon>Fungi</taxon>
        <taxon>Dikarya</taxon>
        <taxon>Basidiomycota</taxon>
        <taxon>Pucciniomycotina</taxon>
        <taxon>Pucciniomycetes</taxon>
        <taxon>Pucciniales</taxon>
        <taxon>Pucciniaceae</taxon>
        <taxon>Puccinia</taxon>
    </lineage>
</organism>
<name>A0A0L6UVK4_9BASI</name>
<gene>
    <name evidence="2" type="ORF">VP01_3628g2</name>
</gene>
<feature type="region of interest" description="Disordered" evidence="1">
    <location>
        <begin position="1"/>
        <end position="29"/>
    </location>
</feature>
<protein>
    <submittedName>
        <fullName evidence="2">Uncharacterized protein</fullName>
    </submittedName>
</protein>
<dbReference type="OrthoDB" id="10558711at2759"/>
<feature type="non-terminal residue" evidence="2">
    <location>
        <position position="96"/>
    </location>
</feature>
<keyword evidence="3" id="KW-1185">Reference proteome</keyword>
<evidence type="ECO:0000313" key="3">
    <source>
        <dbReference type="Proteomes" id="UP000037035"/>
    </source>
</evidence>
<evidence type="ECO:0000313" key="2">
    <source>
        <dbReference type="EMBL" id="KNZ52287.1"/>
    </source>
</evidence>